<dbReference type="EMBL" id="ADZU01000003">
    <property type="protein sequence ID" value="EFS93667.1"/>
    <property type="molecule type" value="Genomic_DNA"/>
</dbReference>
<reference evidence="1" key="1">
    <citation type="submission" date="2010-08" db="EMBL/GenBank/DDBJ databases">
        <authorList>
            <person name="Weinstock G."/>
            <person name="Sodergren E."/>
            <person name="Clifton S."/>
            <person name="Fulton L."/>
            <person name="Fulton B."/>
            <person name="Courtney L."/>
            <person name="Fronick C."/>
            <person name="Harrison M."/>
            <person name="Strong C."/>
            <person name="Farmer C."/>
            <person name="Delahaunty K."/>
            <person name="Markovic C."/>
            <person name="Hall O."/>
            <person name="Minx P."/>
            <person name="Tomlinson C."/>
            <person name="Mitreva M."/>
            <person name="Hou S."/>
            <person name="Chen J."/>
            <person name="Wollam A."/>
            <person name="Pepin K.H."/>
            <person name="Johnson M."/>
            <person name="Bhonagiri V."/>
            <person name="Zhang X."/>
            <person name="Suruliraj S."/>
            <person name="Warren W."/>
            <person name="Chinwalla A."/>
            <person name="Mardis E.R."/>
            <person name="Wilson R.K."/>
        </authorList>
    </citation>
    <scope>NUCLEOTIDE SEQUENCE [LARGE SCALE GENOMIC DNA]</scope>
    <source>
        <strain evidence="1">HL044PA1</strain>
    </source>
</reference>
<proteinExistence type="predicted"/>
<keyword evidence="2" id="KW-1185">Reference proteome</keyword>
<name>A0ABP2KBL5_9ACTN</name>
<accession>A0ABP2KBL5</accession>
<evidence type="ECO:0000313" key="1">
    <source>
        <dbReference type="EMBL" id="EFS93667.1"/>
    </source>
</evidence>
<dbReference type="Proteomes" id="UP000003179">
    <property type="component" value="Unassembled WGS sequence"/>
</dbReference>
<sequence length="48" mass="5494">MLTGQFAWTSEGYVQHADPQGQSSCDTEDAYVDITETRQDDYCRDDDE</sequence>
<organism evidence="1 2">
    <name type="scientific">Cutibacterium modestum HL044PA1</name>
    <dbReference type="NCBI Taxonomy" id="765109"/>
    <lineage>
        <taxon>Bacteria</taxon>
        <taxon>Bacillati</taxon>
        <taxon>Actinomycetota</taxon>
        <taxon>Actinomycetes</taxon>
        <taxon>Propionibacteriales</taxon>
        <taxon>Propionibacteriaceae</taxon>
        <taxon>Cutibacterium</taxon>
        <taxon>Cutibacterium modestum</taxon>
    </lineage>
</organism>
<comment type="caution">
    <text evidence="1">The sequence shown here is derived from an EMBL/GenBank/DDBJ whole genome shotgun (WGS) entry which is preliminary data.</text>
</comment>
<evidence type="ECO:0000313" key="2">
    <source>
        <dbReference type="Proteomes" id="UP000003179"/>
    </source>
</evidence>
<protein>
    <submittedName>
        <fullName evidence="1">Uncharacterized protein</fullName>
    </submittedName>
</protein>
<gene>
    <name evidence="1" type="ORF">HMPREF9607_00121</name>
</gene>